<comment type="caution">
    <text evidence="1">The sequence shown here is derived from an EMBL/GenBank/DDBJ whole genome shotgun (WGS) entry which is preliminary data.</text>
</comment>
<keyword evidence="2" id="KW-1185">Reference proteome</keyword>
<protein>
    <submittedName>
        <fullName evidence="1">Uncharacterized protein</fullName>
    </submittedName>
</protein>
<accession>A0ABY2FSQ9</accession>
<evidence type="ECO:0000313" key="2">
    <source>
        <dbReference type="Proteomes" id="UP000295709"/>
    </source>
</evidence>
<gene>
    <name evidence="1" type="ORF">BCF50_2626</name>
</gene>
<reference evidence="1 2" key="1">
    <citation type="submission" date="2019-03" db="EMBL/GenBank/DDBJ databases">
        <title>Genomic Encyclopedia of Archaeal and Bacterial Type Strains, Phase II (KMG-II): from individual species to whole genera.</title>
        <authorList>
            <person name="Goeker M."/>
        </authorList>
    </citation>
    <scope>NUCLEOTIDE SEQUENCE [LARGE SCALE GENOMIC DNA]</scope>
    <source>
        <strain evidence="1 2">DSM 15235</strain>
    </source>
</reference>
<sequence length="31" mass="4032">MYEKTKLYILNRKQNIHKKYYILEKYLRILN</sequence>
<dbReference type="EMBL" id="SOQW01000003">
    <property type="protein sequence ID" value="TDX91491.1"/>
    <property type="molecule type" value="Genomic_DNA"/>
</dbReference>
<proteinExistence type="predicted"/>
<name>A0ABY2FSQ9_9FLAO</name>
<organism evidence="1 2">
    <name type="scientific">Chryseobacterium daecheongense</name>
    <dbReference type="NCBI Taxonomy" id="192389"/>
    <lineage>
        <taxon>Bacteria</taxon>
        <taxon>Pseudomonadati</taxon>
        <taxon>Bacteroidota</taxon>
        <taxon>Flavobacteriia</taxon>
        <taxon>Flavobacteriales</taxon>
        <taxon>Weeksellaceae</taxon>
        <taxon>Chryseobacterium group</taxon>
        <taxon>Chryseobacterium</taxon>
    </lineage>
</organism>
<dbReference type="Proteomes" id="UP000295709">
    <property type="component" value="Unassembled WGS sequence"/>
</dbReference>
<evidence type="ECO:0000313" key="1">
    <source>
        <dbReference type="EMBL" id="TDX91491.1"/>
    </source>
</evidence>